<keyword evidence="3" id="KW-1185">Reference proteome</keyword>
<reference evidence="2" key="1">
    <citation type="journal article" date="2015" name="PeerJ">
        <title>First genomic representation of candidate bacterial phylum KSB3 points to enhanced environmental sensing as a trigger of wastewater bulking.</title>
        <authorList>
            <person name="Sekiguchi Y."/>
            <person name="Ohashi A."/>
            <person name="Parks D.H."/>
            <person name="Yamauchi T."/>
            <person name="Tyson G.W."/>
            <person name="Hugenholtz P."/>
        </authorList>
    </citation>
    <scope>NUCLEOTIDE SEQUENCE [LARGE SCALE GENOMIC DNA]</scope>
</reference>
<evidence type="ECO:0000259" key="1">
    <source>
        <dbReference type="Pfam" id="PF21368"/>
    </source>
</evidence>
<accession>A0A081C926</accession>
<dbReference type="InterPro" id="IPR049030">
    <property type="entry name" value="AI2M-like_HNH"/>
</dbReference>
<dbReference type="STRING" id="1499967.U27_00979"/>
<dbReference type="AlphaFoldDB" id="A0A081C926"/>
<organism evidence="2">
    <name type="scientific">Vecturithrix granuli</name>
    <dbReference type="NCBI Taxonomy" id="1499967"/>
    <lineage>
        <taxon>Bacteria</taxon>
        <taxon>Candidatus Moduliflexota</taxon>
        <taxon>Candidatus Vecturitrichia</taxon>
        <taxon>Candidatus Vecturitrichales</taxon>
        <taxon>Candidatus Vecturitrichaceae</taxon>
        <taxon>Candidatus Vecturithrix</taxon>
    </lineage>
</organism>
<protein>
    <recommendedName>
        <fullName evidence="1">AI2M/AI1M-like HNH endonuclease domain-containing protein</fullName>
    </recommendedName>
</protein>
<dbReference type="Pfam" id="PF21368">
    <property type="entry name" value="AI2M-like_HNH"/>
    <property type="match status" value="1"/>
</dbReference>
<proteinExistence type="predicted"/>
<gene>
    <name evidence="2" type="ORF">U27_00979</name>
</gene>
<feature type="domain" description="AI2M/AI1M-like HNH endonuclease" evidence="1">
    <location>
        <begin position="85"/>
        <end position="106"/>
    </location>
</feature>
<evidence type="ECO:0000313" key="2">
    <source>
        <dbReference type="EMBL" id="GAK61081.1"/>
    </source>
</evidence>
<dbReference type="EMBL" id="DF820476">
    <property type="protein sequence ID" value="GAK61081.1"/>
    <property type="molecule type" value="Genomic_DNA"/>
</dbReference>
<dbReference type="HOGENOM" id="CLU_2068472_0_0_0"/>
<evidence type="ECO:0000313" key="3">
    <source>
        <dbReference type="Proteomes" id="UP000030661"/>
    </source>
</evidence>
<sequence>MSLLKTLVHKHRTKMSTIQKKYTLYNTEERKVIGVIIPKEKGEPLKASFGKKPICVNRNVKIKDERTDIFTKGCELLTRLLANECEICGSTENLNVHHIRKLKDLKERYRGRNEPPDW</sequence>
<dbReference type="Proteomes" id="UP000030661">
    <property type="component" value="Unassembled WGS sequence"/>
</dbReference>
<name>A0A081C926_VECG1</name>